<keyword evidence="1" id="KW-0472">Membrane</keyword>
<proteinExistence type="predicted"/>
<comment type="caution">
    <text evidence="3">The sequence shown here is derived from an EMBL/GenBank/DDBJ whole genome shotgun (WGS) entry which is preliminary data.</text>
</comment>
<feature type="transmembrane region" description="Helical" evidence="1">
    <location>
        <begin position="18"/>
        <end position="36"/>
    </location>
</feature>
<evidence type="ECO:0000256" key="1">
    <source>
        <dbReference type="SAM" id="Phobius"/>
    </source>
</evidence>
<keyword evidence="4" id="KW-1185">Reference proteome</keyword>
<accession>A0A8T2RUE6</accession>
<dbReference type="OrthoDB" id="566238at2759"/>
<organism evidence="3 4">
    <name type="scientific">Ceratopteris richardii</name>
    <name type="common">Triangle waterfern</name>
    <dbReference type="NCBI Taxonomy" id="49495"/>
    <lineage>
        <taxon>Eukaryota</taxon>
        <taxon>Viridiplantae</taxon>
        <taxon>Streptophyta</taxon>
        <taxon>Embryophyta</taxon>
        <taxon>Tracheophyta</taxon>
        <taxon>Polypodiopsida</taxon>
        <taxon>Polypodiidae</taxon>
        <taxon>Polypodiales</taxon>
        <taxon>Pteridineae</taxon>
        <taxon>Pteridaceae</taxon>
        <taxon>Parkerioideae</taxon>
        <taxon>Ceratopteris</taxon>
    </lineage>
</organism>
<evidence type="ECO:0000259" key="2">
    <source>
        <dbReference type="PROSITE" id="PS50206"/>
    </source>
</evidence>
<dbReference type="Proteomes" id="UP000825935">
    <property type="component" value="Chromosome 24"/>
</dbReference>
<dbReference type="InterPro" id="IPR052367">
    <property type="entry name" value="Thiosulfate_ST/Rhodanese-like"/>
</dbReference>
<dbReference type="InterPro" id="IPR036873">
    <property type="entry name" value="Rhodanese-like_dom_sf"/>
</dbReference>
<dbReference type="Gene3D" id="3.40.250.10">
    <property type="entry name" value="Rhodanese-like domain"/>
    <property type="match status" value="1"/>
</dbReference>
<dbReference type="AlphaFoldDB" id="A0A8T2RUE6"/>
<reference evidence="3" key="1">
    <citation type="submission" date="2021-08" db="EMBL/GenBank/DDBJ databases">
        <title>WGS assembly of Ceratopteris richardii.</title>
        <authorList>
            <person name="Marchant D.B."/>
            <person name="Chen G."/>
            <person name="Jenkins J."/>
            <person name="Shu S."/>
            <person name="Leebens-Mack J."/>
            <person name="Grimwood J."/>
            <person name="Schmutz J."/>
            <person name="Soltis P."/>
            <person name="Soltis D."/>
            <person name="Chen Z.-H."/>
        </authorList>
    </citation>
    <scope>NUCLEOTIDE SEQUENCE</scope>
    <source>
        <strain evidence="3">Whitten #5841</strain>
        <tissue evidence="3">Leaf</tissue>
    </source>
</reference>
<name>A0A8T2RUE6_CERRI</name>
<dbReference type="PANTHER" id="PTHR45431:SF3">
    <property type="entry name" value="RHODANESE-LIKE DOMAIN-CONTAINING PROTEIN 15, CHLOROPLASTIC"/>
    <property type="match status" value="1"/>
</dbReference>
<protein>
    <recommendedName>
        <fullName evidence="2">Rhodanese domain-containing protein</fullName>
    </recommendedName>
</protein>
<evidence type="ECO:0000313" key="3">
    <source>
        <dbReference type="EMBL" id="KAH7299870.1"/>
    </source>
</evidence>
<feature type="domain" description="Rhodanese" evidence="2">
    <location>
        <begin position="54"/>
        <end position="154"/>
    </location>
</feature>
<keyword evidence="1" id="KW-0812">Transmembrane</keyword>
<dbReference type="EMBL" id="CM035429">
    <property type="protein sequence ID" value="KAH7299870.1"/>
    <property type="molecule type" value="Genomic_DNA"/>
</dbReference>
<dbReference type="SUPFAM" id="SSF52821">
    <property type="entry name" value="Rhodanese/Cell cycle control phosphatase"/>
    <property type="match status" value="1"/>
</dbReference>
<gene>
    <name evidence="3" type="ORF">KP509_24G034400</name>
</gene>
<dbReference type="InterPro" id="IPR001763">
    <property type="entry name" value="Rhodanese-like_dom"/>
</dbReference>
<keyword evidence="1" id="KW-1133">Transmembrane helix</keyword>
<dbReference type="PROSITE" id="PS50206">
    <property type="entry name" value="RHODANESE_3"/>
    <property type="match status" value="1"/>
</dbReference>
<dbReference type="PANTHER" id="PTHR45431">
    <property type="entry name" value="RHODANESE-LIKE DOMAIN-CONTAINING PROTEIN 15, CHLOROPLASTIC"/>
    <property type="match status" value="1"/>
</dbReference>
<sequence length="155" mass="17324">MACQLVSRASALCFSSRFGYFLWIILAISILIRLLSSPHSGVNNVSVEEAAQLLKKGYKYLDVRTFEEFVDGHVEGAINIPFMFRKGQGMTKNVHFIEEVSKYINKEDKVVVGCEVGMRSRMASRSLVAEGFTEVKCMGGGFQAWIDRGQKISTD</sequence>
<evidence type="ECO:0000313" key="4">
    <source>
        <dbReference type="Proteomes" id="UP000825935"/>
    </source>
</evidence>
<dbReference type="Pfam" id="PF00581">
    <property type="entry name" value="Rhodanese"/>
    <property type="match status" value="1"/>
</dbReference>
<dbReference type="CDD" id="cd00158">
    <property type="entry name" value="RHOD"/>
    <property type="match status" value="1"/>
</dbReference>
<dbReference type="SMART" id="SM00450">
    <property type="entry name" value="RHOD"/>
    <property type="match status" value="1"/>
</dbReference>
<dbReference type="OMA" id="TEAGCAC"/>